<dbReference type="RefSeq" id="XP_012935737.1">
    <property type="nucleotide sequence ID" value="XM_013080283.2"/>
</dbReference>
<dbReference type="Proteomes" id="UP000694888">
    <property type="component" value="Unplaced"/>
</dbReference>
<name>A0ABM0ZW30_APLCA</name>
<dbReference type="InterPro" id="IPR036645">
    <property type="entry name" value="Elafin-like_sf"/>
</dbReference>
<dbReference type="GeneID" id="106011259"/>
<feature type="chain" id="PRO_5045021888" evidence="1">
    <location>
        <begin position="31"/>
        <end position="275"/>
    </location>
</feature>
<keyword evidence="1" id="KW-0732">Signal</keyword>
<evidence type="ECO:0000259" key="2">
    <source>
        <dbReference type="PROSITE" id="PS51390"/>
    </source>
</evidence>
<keyword evidence="3" id="KW-1185">Reference proteome</keyword>
<feature type="domain" description="WAP" evidence="2">
    <location>
        <begin position="180"/>
        <end position="229"/>
    </location>
</feature>
<proteinExistence type="predicted"/>
<dbReference type="Pfam" id="PF00095">
    <property type="entry name" value="WAP"/>
    <property type="match status" value="1"/>
</dbReference>
<evidence type="ECO:0000313" key="3">
    <source>
        <dbReference type="Proteomes" id="UP000694888"/>
    </source>
</evidence>
<sequence length="275" mass="29925">MAIFTAERIMWSSLSKLFALLVCVTTSVRPQALIPLADPYTSSGLEYPMTYHSGPRVGNLCASTLCLRGRQCRVVQACSTCPPQATCLNPNRIPFEADDICQARGFVQAVLLDGITTGYEVEPLRCGRRVPSRYGMSCPRGSSCEFLAPGKGRCCFGRVLRRRGTVRRVVVRRNNNINNIGSRSNVCPRITPGIMGACGGAFCTSDLMCPRQQKCCPSACGGRVCASPMYSDRSMPRRRSGCGYCPVGTFCDLVPVACITTPCDRYSHVCVPYNA</sequence>
<dbReference type="RefSeq" id="XP_012935738.1">
    <property type="nucleotide sequence ID" value="XM_013080284.2"/>
</dbReference>
<dbReference type="SMART" id="SM00217">
    <property type="entry name" value="WAP"/>
    <property type="match status" value="1"/>
</dbReference>
<dbReference type="Gene3D" id="4.10.75.10">
    <property type="entry name" value="Elafin-like"/>
    <property type="match status" value="1"/>
</dbReference>
<feature type="signal peptide" evidence="1">
    <location>
        <begin position="1"/>
        <end position="30"/>
    </location>
</feature>
<accession>A0ABM0ZW30</accession>
<dbReference type="SUPFAM" id="SSF57256">
    <property type="entry name" value="Elafin-like"/>
    <property type="match status" value="1"/>
</dbReference>
<gene>
    <name evidence="4 5" type="primary">LOC106011259</name>
</gene>
<evidence type="ECO:0000313" key="5">
    <source>
        <dbReference type="RefSeq" id="XP_012935738.1"/>
    </source>
</evidence>
<dbReference type="InterPro" id="IPR008197">
    <property type="entry name" value="WAP_dom"/>
</dbReference>
<evidence type="ECO:0000256" key="1">
    <source>
        <dbReference type="SAM" id="SignalP"/>
    </source>
</evidence>
<dbReference type="PROSITE" id="PS51390">
    <property type="entry name" value="WAP"/>
    <property type="match status" value="1"/>
</dbReference>
<organism evidence="3 4">
    <name type="scientific">Aplysia californica</name>
    <name type="common">California sea hare</name>
    <dbReference type="NCBI Taxonomy" id="6500"/>
    <lineage>
        <taxon>Eukaryota</taxon>
        <taxon>Metazoa</taxon>
        <taxon>Spiralia</taxon>
        <taxon>Lophotrochozoa</taxon>
        <taxon>Mollusca</taxon>
        <taxon>Gastropoda</taxon>
        <taxon>Heterobranchia</taxon>
        <taxon>Euthyneura</taxon>
        <taxon>Tectipleura</taxon>
        <taxon>Aplysiida</taxon>
        <taxon>Aplysioidea</taxon>
        <taxon>Aplysiidae</taxon>
        <taxon>Aplysia</taxon>
    </lineage>
</organism>
<reference evidence="4 5" key="1">
    <citation type="submission" date="2025-05" db="UniProtKB">
        <authorList>
            <consortium name="RefSeq"/>
        </authorList>
    </citation>
    <scope>IDENTIFICATION</scope>
</reference>
<evidence type="ECO:0000313" key="4">
    <source>
        <dbReference type="RefSeq" id="XP_012935737.1"/>
    </source>
</evidence>
<protein>
    <submittedName>
        <fullName evidence="4 5">Uncharacterized protein LOC106011259</fullName>
    </submittedName>
</protein>